<evidence type="ECO:0000313" key="2">
    <source>
        <dbReference type="Proteomes" id="UP001056778"/>
    </source>
</evidence>
<sequence>MAQTQYVQNFEPTVLRGRSAEFKGFIMPSCFKDYMEEIENMEVRDDDIWVTSFPKSGTTWTQEMVYMIASDLDYEGAKVTLDKRFLHLEAGILMDFKGYKENHPDFECEDYLMEPIKIIKNLKGKRLIKTHLPWELLPLQIRNQTKKPKIIHVFRNPKDVCVSYYHHTKLLLQNKSDLEDYCKKFIAGMTMFSPFWNNIYGFWNRRHFPNVLFIRYEDMKRDLPSVIRKVAQFLGKKEPNGEDMNRLVQHLGFANMKVNPAVAKNELLAKIYECLDEKRNESQFIRAGKIGSHLEEMSKDTIDAFNKWIVENTKGTDFKLN</sequence>
<name>A0ACB9T134_HOLOL</name>
<protein>
    <submittedName>
        <fullName evidence="1">Sulfotransferase sult</fullName>
    </submittedName>
</protein>
<organism evidence="1 2">
    <name type="scientific">Holotrichia oblita</name>
    <name type="common">Chafer beetle</name>
    <dbReference type="NCBI Taxonomy" id="644536"/>
    <lineage>
        <taxon>Eukaryota</taxon>
        <taxon>Metazoa</taxon>
        <taxon>Ecdysozoa</taxon>
        <taxon>Arthropoda</taxon>
        <taxon>Hexapoda</taxon>
        <taxon>Insecta</taxon>
        <taxon>Pterygota</taxon>
        <taxon>Neoptera</taxon>
        <taxon>Endopterygota</taxon>
        <taxon>Coleoptera</taxon>
        <taxon>Polyphaga</taxon>
        <taxon>Scarabaeiformia</taxon>
        <taxon>Scarabaeidae</taxon>
        <taxon>Melolonthinae</taxon>
        <taxon>Holotrichia</taxon>
    </lineage>
</organism>
<accession>A0ACB9T134</accession>
<keyword evidence="2" id="KW-1185">Reference proteome</keyword>
<dbReference type="Proteomes" id="UP001056778">
    <property type="component" value="Chromosome 5"/>
</dbReference>
<evidence type="ECO:0000313" key="1">
    <source>
        <dbReference type="EMBL" id="KAI4460504.1"/>
    </source>
</evidence>
<reference evidence="1" key="1">
    <citation type="submission" date="2022-04" db="EMBL/GenBank/DDBJ databases">
        <title>Chromosome-scale genome assembly of Holotrichia oblita Faldermann.</title>
        <authorList>
            <person name="Rongchong L."/>
        </authorList>
    </citation>
    <scope>NUCLEOTIDE SEQUENCE</scope>
    <source>
        <strain evidence="1">81SQS9</strain>
    </source>
</reference>
<gene>
    <name evidence="1" type="ORF">MML48_5g00020960</name>
</gene>
<dbReference type="EMBL" id="CM043019">
    <property type="protein sequence ID" value="KAI4460504.1"/>
    <property type="molecule type" value="Genomic_DNA"/>
</dbReference>
<proteinExistence type="predicted"/>
<comment type="caution">
    <text evidence="1">The sequence shown here is derived from an EMBL/GenBank/DDBJ whole genome shotgun (WGS) entry which is preliminary data.</text>
</comment>